<feature type="compositionally biased region" description="Polar residues" evidence="1">
    <location>
        <begin position="686"/>
        <end position="700"/>
    </location>
</feature>
<feature type="region of interest" description="Disordered" evidence="1">
    <location>
        <begin position="1014"/>
        <end position="1159"/>
    </location>
</feature>
<feature type="compositionally biased region" description="Basic and acidic residues" evidence="1">
    <location>
        <begin position="511"/>
        <end position="526"/>
    </location>
</feature>
<feature type="compositionally biased region" description="Low complexity" evidence="1">
    <location>
        <begin position="283"/>
        <end position="301"/>
    </location>
</feature>
<dbReference type="STRING" id="1810919.A0A3D8Q9K4"/>
<evidence type="ECO:0000313" key="3">
    <source>
        <dbReference type="Proteomes" id="UP000256690"/>
    </source>
</evidence>
<feature type="compositionally biased region" description="Basic and acidic residues" evidence="1">
    <location>
        <begin position="218"/>
        <end position="228"/>
    </location>
</feature>
<feature type="compositionally biased region" description="Polar residues" evidence="1">
    <location>
        <begin position="444"/>
        <end position="465"/>
    </location>
</feature>
<feature type="region of interest" description="Disordered" evidence="1">
    <location>
        <begin position="1"/>
        <end position="36"/>
    </location>
</feature>
<keyword evidence="3" id="KW-1185">Reference proteome</keyword>
<feature type="compositionally biased region" description="Polar residues" evidence="1">
    <location>
        <begin position="25"/>
        <end position="36"/>
    </location>
</feature>
<evidence type="ECO:0000256" key="1">
    <source>
        <dbReference type="SAM" id="MobiDB-lite"/>
    </source>
</evidence>
<dbReference type="Proteomes" id="UP000256690">
    <property type="component" value="Unassembled WGS sequence"/>
</dbReference>
<feature type="compositionally biased region" description="Acidic residues" evidence="1">
    <location>
        <begin position="146"/>
        <end position="155"/>
    </location>
</feature>
<dbReference type="RefSeq" id="XP_026598151.1">
    <property type="nucleotide sequence ID" value="XM_026753232.1"/>
</dbReference>
<feature type="compositionally biased region" description="Low complexity" evidence="1">
    <location>
        <begin position="321"/>
        <end position="334"/>
    </location>
</feature>
<feature type="compositionally biased region" description="Basic and acidic residues" evidence="1">
    <location>
        <begin position="1036"/>
        <end position="1057"/>
    </location>
</feature>
<feature type="region of interest" description="Disordered" evidence="1">
    <location>
        <begin position="914"/>
        <end position="972"/>
    </location>
</feature>
<feature type="compositionally biased region" description="Basic and acidic residues" evidence="1">
    <location>
        <begin position="1091"/>
        <end position="1102"/>
    </location>
</feature>
<feature type="compositionally biased region" description="Acidic residues" evidence="1">
    <location>
        <begin position="172"/>
        <end position="184"/>
    </location>
</feature>
<feature type="region of interest" description="Disordered" evidence="1">
    <location>
        <begin position="78"/>
        <end position="606"/>
    </location>
</feature>
<dbReference type="AlphaFoldDB" id="A0A3D8Q9K4"/>
<feature type="compositionally biased region" description="Pro residues" evidence="1">
    <location>
        <begin position="234"/>
        <end position="243"/>
    </location>
</feature>
<feature type="compositionally biased region" description="Polar residues" evidence="1">
    <location>
        <begin position="376"/>
        <end position="385"/>
    </location>
</feature>
<sequence length="1159" mass="128991">MSHSSHLYDSDHSDEMDHDTPIQPQPLTITKNSTVNDKFDDEEFSEDEFENVAPSKFSTTAQAAMDLANANRSSVADIRNRFEPGNTGNEPGFAQRGFGLSSAQNLAPSRASVRSSFYPDEQDERPMRDSDFPQGSRGPHGQFDDQLQEDDYDDQQADRHQHRPQSRHQDQYPEDEYSDYEDELTPTRDRSPSPLRPGSSDSLSRPRPPAPLSPTAAADRKDALDALEGHIPAPASPNDPYPPTRRSSRATINSDDGYEYDDYNDNQTPRASTNPTPTPARPQPQRAPSIRASSRSSSRASTMTLEDEVRAQAKARRESMASARSQAQPQRAPSVANSLNSRVSGMTLEDEVRAQAKARRESMASARPPPSRAPSVANSLNSRASGMTLEDEVRAQAKARRESMASTRPPPSRAPSVSSTRSRASGMTLEDEVRAQAKARRESMASTRPQSQRTPTPSIRSTASGMSIEDKVRADAAARREEEQRKREAANAVRRPAPPPPGSESGMSPEEQVRAAVEARGEKFEVRSPNMGHRRVSMIGKVSYSNTPSRSSSRSSRASLRDGDGDRYDTRAPPSPSVRSRPLSNINERAVEDQADDGTVTPRVSSPVRLSRYEFEQTQIPGTAHWNPSQAEVDQYSVTGSESDVHPALREGSYLTRSRSNLSQSKPESKATSRRTSVVSTNTVTPDSKQTNPASEESQRTCLTLDTLCAECEDVLADIDPAVPAKYLTCGKDVHPIIIHTFIKGTIDEAAKVTASFHERLARLLNVQNFPLHAAVRRAEHQSTPYAGHWYDITTGEGEASLTCRTERHYDRKTEKEPGGLKSLIYTPFSWAKRQGKKKDKHIQTTHVKLRDLVFLLDLPFPLEKSGPIHTKILTPGFFPSTVTLTKFYHVRGDLTLARLEWWEWTHGAHVAPATPLKKADGENPPPRRGTSHPHPRYRDRFRITMQTPAMNPRLYKKPAPGQPGEHPTHPSAAEYMHMTRRGELPTGTTYDQYRATFAQRYVEREAEITKARLGLPLSTDAEVPRAPGPAPPPAEAERPRPGPDRRKTYNPHHSERQVPPPAAGVPRQPSTSVSSVSSQRRTYHAPRHSSRPETRAERRPSEASSHSRSRTGERTNTRRPTERSLVDRDEQRERQGQRHRRSAETCITSEPDTEAGRR</sequence>
<protein>
    <submittedName>
        <fullName evidence="2">Uncharacterized protein</fullName>
    </submittedName>
</protein>
<feature type="compositionally biased region" description="Basic and acidic residues" evidence="1">
    <location>
        <begin position="350"/>
        <end position="362"/>
    </location>
</feature>
<feature type="compositionally biased region" description="Low complexity" evidence="1">
    <location>
        <begin position="674"/>
        <end position="685"/>
    </location>
</feature>
<feature type="compositionally biased region" description="Polar residues" evidence="1">
    <location>
        <begin position="335"/>
        <end position="344"/>
    </location>
</feature>
<name>A0A3D8Q9K4_9EURO</name>
<feature type="compositionally biased region" description="Basic and acidic residues" evidence="1">
    <location>
        <begin position="468"/>
        <end position="489"/>
    </location>
</feature>
<feature type="region of interest" description="Disordered" evidence="1">
    <location>
        <begin position="635"/>
        <end position="700"/>
    </location>
</feature>
<feature type="compositionally biased region" description="Basic and acidic residues" evidence="1">
    <location>
        <begin position="559"/>
        <end position="570"/>
    </location>
</feature>
<feature type="compositionally biased region" description="Low complexity" evidence="1">
    <location>
        <begin position="1066"/>
        <end position="1081"/>
    </location>
</feature>
<accession>A0A3D8Q9K4</accession>
<comment type="caution">
    <text evidence="2">The sequence shown here is derived from an EMBL/GenBank/DDBJ whole genome shotgun (WGS) entry which is preliminary data.</text>
</comment>
<feature type="compositionally biased region" description="Polar residues" evidence="1">
    <location>
        <begin position="101"/>
        <end position="115"/>
    </location>
</feature>
<reference evidence="2 3" key="1">
    <citation type="journal article" date="2018" name="IMA Fungus">
        <title>IMA Genome-F 9: Draft genome sequence of Annulohypoxylon stygium, Aspergillus mulundensis, Berkeleyomyces basicola (syn. Thielaviopsis basicola), Ceratocystis smalleyi, two Cercospora beticola strains, Coleophoma cylindrospora, Fusarium fracticaudum, Phialophora cf. hyalina, and Morchella septimelata.</title>
        <authorList>
            <person name="Wingfield B.D."/>
            <person name="Bills G.F."/>
            <person name="Dong Y."/>
            <person name="Huang W."/>
            <person name="Nel W.J."/>
            <person name="Swalarsk-Parry B.S."/>
            <person name="Vaghefi N."/>
            <person name="Wilken P.M."/>
            <person name="An Z."/>
            <person name="de Beer Z.W."/>
            <person name="De Vos L."/>
            <person name="Chen L."/>
            <person name="Duong T.A."/>
            <person name="Gao Y."/>
            <person name="Hammerbacher A."/>
            <person name="Kikkert J.R."/>
            <person name="Li Y."/>
            <person name="Li H."/>
            <person name="Li K."/>
            <person name="Li Q."/>
            <person name="Liu X."/>
            <person name="Ma X."/>
            <person name="Naidoo K."/>
            <person name="Pethybridge S.J."/>
            <person name="Sun J."/>
            <person name="Steenkamp E.T."/>
            <person name="van der Nest M.A."/>
            <person name="van Wyk S."/>
            <person name="Wingfield M.J."/>
            <person name="Xiong C."/>
            <person name="Yue Q."/>
            <person name="Zhang X."/>
        </authorList>
    </citation>
    <scope>NUCLEOTIDE SEQUENCE [LARGE SCALE GENOMIC DNA]</scope>
    <source>
        <strain evidence="2 3">DSM 5745</strain>
    </source>
</reference>
<feature type="compositionally biased region" description="Polar residues" evidence="1">
    <location>
        <begin position="655"/>
        <end position="666"/>
    </location>
</feature>
<evidence type="ECO:0000313" key="2">
    <source>
        <dbReference type="EMBL" id="RDW58525.1"/>
    </source>
</evidence>
<feature type="compositionally biased region" description="Low complexity" evidence="1">
    <location>
        <begin position="543"/>
        <end position="558"/>
    </location>
</feature>
<proteinExistence type="predicted"/>
<feature type="compositionally biased region" description="Basic and acidic residues" evidence="1">
    <location>
        <begin position="1"/>
        <end position="20"/>
    </location>
</feature>
<organism evidence="2 3">
    <name type="scientific">Aspergillus mulundensis</name>
    <dbReference type="NCBI Taxonomy" id="1810919"/>
    <lineage>
        <taxon>Eukaryota</taxon>
        <taxon>Fungi</taxon>
        <taxon>Dikarya</taxon>
        <taxon>Ascomycota</taxon>
        <taxon>Pezizomycotina</taxon>
        <taxon>Eurotiomycetes</taxon>
        <taxon>Eurotiomycetidae</taxon>
        <taxon>Eurotiales</taxon>
        <taxon>Aspergillaceae</taxon>
        <taxon>Aspergillus</taxon>
        <taxon>Aspergillus subgen. Nidulantes</taxon>
    </lineage>
</organism>
<feature type="compositionally biased region" description="Basic and acidic residues" evidence="1">
    <location>
        <begin position="307"/>
        <end position="319"/>
    </location>
</feature>
<dbReference type="GeneID" id="38121586"/>
<feature type="compositionally biased region" description="Low complexity" evidence="1">
    <location>
        <begin position="414"/>
        <end position="425"/>
    </location>
</feature>
<feature type="compositionally biased region" description="Basic and acidic residues" evidence="1">
    <location>
        <begin position="1111"/>
        <end position="1137"/>
    </location>
</feature>
<feature type="compositionally biased region" description="Basic and acidic residues" evidence="1">
    <location>
        <begin position="431"/>
        <end position="443"/>
    </location>
</feature>
<gene>
    <name evidence="2" type="ORF">DSM5745_11216</name>
</gene>
<feature type="compositionally biased region" description="Basic and acidic residues" evidence="1">
    <location>
        <begin position="391"/>
        <end position="403"/>
    </location>
</feature>
<dbReference type="EMBL" id="PVWQ01000023">
    <property type="protein sequence ID" value="RDW58525.1"/>
    <property type="molecule type" value="Genomic_DNA"/>
</dbReference>
<feature type="compositionally biased region" description="Low complexity" evidence="1">
    <location>
        <begin position="192"/>
        <end position="205"/>
    </location>
</feature>